<organism evidence="9 10">
    <name type="scientific">Candidatus Magnetaquiglobus chichijimensis</name>
    <dbReference type="NCBI Taxonomy" id="3141448"/>
    <lineage>
        <taxon>Bacteria</taxon>
        <taxon>Pseudomonadati</taxon>
        <taxon>Pseudomonadota</taxon>
        <taxon>Magnetococcia</taxon>
        <taxon>Magnetococcales</taxon>
        <taxon>Candidatus Magnetaquicoccaceae</taxon>
        <taxon>Candidatus Magnetaquiglobus</taxon>
    </lineage>
</organism>
<dbReference type="RefSeq" id="WP_420904366.1">
    <property type="nucleotide sequence ID" value="NZ_BAAFGK010000004.1"/>
</dbReference>
<feature type="transmembrane region" description="Helical" evidence="7">
    <location>
        <begin position="24"/>
        <end position="44"/>
    </location>
</feature>
<feature type="transmembrane region" description="Helical" evidence="7">
    <location>
        <begin position="276"/>
        <end position="298"/>
    </location>
</feature>
<dbReference type="PANTHER" id="PTHR10422:SF18">
    <property type="entry name" value="CYTOCHROME C OXIDASE SUBUNIT 1"/>
    <property type="match status" value="1"/>
</dbReference>
<dbReference type="InterPro" id="IPR023615">
    <property type="entry name" value="Cyt_c_Oxase_su1_BS"/>
</dbReference>
<keyword evidence="6" id="KW-0479">Metal-binding</keyword>
<evidence type="ECO:0000256" key="6">
    <source>
        <dbReference type="RuleBase" id="RU000370"/>
    </source>
</evidence>
<evidence type="ECO:0000256" key="4">
    <source>
        <dbReference type="ARBA" id="ARBA00022989"/>
    </source>
</evidence>
<feature type="transmembrane region" description="Helical" evidence="7">
    <location>
        <begin position="153"/>
        <end position="180"/>
    </location>
</feature>
<keyword evidence="10" id="KW-1185">Reference proteome</keyword>
<feature type="domain" description="Cytochrome oxidase subunit I profile" evidence="8">
    <location>
        <begin position="13"/>
        <end position="533"/>
    </location>
</feature>
<dbReference type="InterPro" id="IPR023616">
    <property type="entry name" value="Cyt_c_oxase-like_su1_dom"/>
</dbReference>
<evidence type="ECO:0000256" key="1">
    <source>
        <dbReference type="ARBA" id="ARBA00004141"/>
    </source>
</evidence>
<keyword evidence="5 7" id="KW-0472">Membrane</keyword>
<feature type="transmembrane region" description="Helical" evidence="7">
    <location>
        <begin position="109"/>
        <end position="130"/>
    </location>
</feature>
<protein>
    <submittedName>
        <fullName evidence="9">Cytochrome c oxidase subunit I</fullName>
    </submittedName>
</protein>
<feature type="transmembrane region" description="Helical" evidence="7">
    <location>
        <begin position="382"/>
        <end position="402"/>
    </location>
</feature>
<dbReference type="PRINTS" id="PR01165">
    <property type="entry name" value="CYCOXIDASEI"/>
</dbReference>
<feature type="transmembrane region" description="Helical" evidence="7">
    <location>
        <begin position="423"/>
        <end position="442"/>
    </location>
</feature>
<evidence type="ECO:0000259" key="8">
    <source>
        <dbReference type="PROSITE" id="PS50855"/>
    </source>
</evidence>
<name>A0ABQ0C6Y9_9PROT</name>
<dbReference type="PROSITE" id="PS00077">
    <property type="entry name" value="COX1_CUB"/>
    <property type="match status" value="1"/>
</dbReference>
<evidence type="ECO:0000256" key="3">
    <source>
        <dbReference type="ARBA" id="ARBA00022692"/>
    </source>
</evidence>
<comment type="subcellular location">
    <subcellularLocation>
        <location evidence="1">Membrane</location>
        <topology evidence="1">Multi-pass membrane protein</topology>
    </subcellularLocation>
</comment>
<reference evidence="9 10" key="1">
    <citation type="submission" date="2024-05" db="EMBL/GenBank/DDBJ databases">
        <authorList>
            <consortium name="Candidatus Magnetaquicoccaceae bacterium FCR-1 genome sequencing consortium"/>
            <person name="Shimoshige H."/>
            <person name="Shimamura S."/>
            <person name="Taoka A."/>
            <person name="Kobayashi H."/>
            <person name="Maekawa T."/>
        </authorList>
    </citation>
    <scope>NUCLEOTIDE SEQUENCE [LARGE SCALE GENOMIC DNA]</scope>
    <source>
        <strain evidence="9 10">FCR-1</strain>
    </source>
</reference>
<dbReference type="Pfam" id="PF00115">
    <property type="entry name" value="COX1"/>
    <property type="match status" value="1"/>
</dbReference>
<keyword evidence="6" id="KW-0813">Transport</keyword>
<keyword evidence="4 7" id="KW-1133">Transmembrane helix</keyword>
<feature type="transmembrane region" description="Helical" evidence="7">
    <location>
        <begin position="352"/>
        <end position="376"/>
    </location>
</feature>
<dbReference type="Proteomes" id="UP001628193">
    <property type="component" value="Unassembled WGS sequence"/>
</dbReference>
<dbReference type="SUPFAM" id="SSF81442">
    <property type="entry name" value="Cytochrome c oxidase subunit I-like"/>
    <property type="match status" value="1"/>
</dbReference>
<keyword evidence="3 6" id="KW-0812">Transmembrane</keyword>
<keyword evidence="2 6" id="KW-0679">Respiratory chain</keyword>
<dbReference type="Gene3D" id="1.20.210.10">
    <property type="entry name" value="Cytochrome c oxidase-like, subunit I domain"/>
    <property type="match status" value="1"/>
</dbReference>
<dbReference type="EMBL" id="BAAFGK010000004">
    <property type="protein sequence ID" value="GAB0056644.1"/>
    <property type="molecule type" value="Genomic_DNA"/>
</dbReference>
<proteinExistence type="inferred from homology"/>
<feature type="transmembrane region" description="Helical" evidence="7">
    <location>
        <begin position="70"/>
        <end position="97"/>
    </location>
</feature>
<comment type="caution">
    <text evidence="9">The sequence shown here is derived from an EMBL/GenBank/DDBJ whole genome shotgun (WGS) entry which is preliminary data.</text>
</comment>
<feature type="transmembrane region" description="Helical" evidence="7">
    <location>
        <begin position="244"/>
        <end position="264"/>
    </location>
</feature>
<gene>
    <name evidence="9" type="primary">ctaD</name>
    <name evidence="9" type="ORF">SIID45300_00952</name>
</gene>
<accession>A0ABQ0C6Y9</accession>
<dbReference type="PANTHER" id="PTHR10422">
    <property type="entry name" value="CYTOCHROME C OXIDASE SUBUNIT 1"/>
    <property type="match status" value="1"/>
</dbReference>
<evidence type="ECO:0000256" key="7">
    <source>
        <dbReference type="SAM" id="Phobius"/>
    </source>
</evidence>
<comment type="similarity">
    <text evidence="6">Belongs to the heme-copper respiratory oxidase family.</text>
</comment>
<dbReference type="InterPro" id="IPR000883">
    <property type="entry name" value="Cyt_C_Oxase_1"/>
</dbReference>
<feature type="transmembrane region" description="Helical" evidence="7">
    <location>
        <begin position="462"/>
        <end position="486"/>
    </location>
</feature>
<feature type="transmembrane region" description="Helical" evidence="7">
    <location>
        <begin position="192"/>
        <end position="220"/>
    </location>
</feature>
<dbReference type="InterPro" id="IPR036927">
    <property type="entry name" value="Cyt_c_oxase-like_su1_sf"/>
</dbReference>
<keyword evidence="6" id="KW-0408">Iron</keyword>
<feature type="transmembrane region" description="Helical" evidence="7">
    <location>
        <begin position="318"/>
        <end position="340"/>
    </location>
</feature>
<keyword evidence="6" id="KW-0249">Electron transport</keyword>
<sequence>MSSASSGFKLGEWIFTTDHKRIGVLYLIGSIAAFAVAGLMALLIRIEQSSPGPTIVSDAFTGGDQYNVWLYFHGAAMILGFLIPGLTGFAANYLLPLMIGAKDVAFPRINALSVWLFWAGIVVALLTFIVPDKPDVMWTGYPPYSITTAGNTALYVFTVHLMGFSSILAAVNFLVTIIYMRAPGMGWNQLNMFVWSCFTALIIQLIFVPVLAAAVTLLLFDRYLGTHFFDPANGGDVLLYQNLFWFYSHPAVYVIFLPAMGIFYEIFSTMSKNPIFNYKAAVYGGMCLIVVISGEVWIHHLYYSGMPDWLRIGQMVTTLMISVPVGLMTISLFGTLYKGAITFNVPMYYGTAALYLLLIGGLTGIPLAMTVMAVHLGETSFVHAHFHFIMGIFSTFAVFAAVDFWFPKIAGKMLNEKQGKLGFWFNFIGVNITFWPLFIIGVEGMPRRYWDYSQFPVHFGAYHKVATIGAFIVAIGMILTISNWIISAIRGEKAPSNPWGSNSLEWTHTATPPGPGNFPTPVTVDANWTPYSYK</sequence>
<evidence type="ECO:0000256" key="5">
    <source>
        <dbReference type="ARBA" id="ARBA00023136"/>
    </source>
</evidence>
<keyword evidence="6" id="KW-0349">Heme</keyword>
<dbReference type="PROSITE" id="PS50855">
    <property type="entry name" value="COX1"/>
    <property type="match status" value="1"/>
</dbReference>
<evidence type="ECO:0000313" key="9">
    <source>
        <dbReference type="EMBL" id="GAB0056644.1"/>
    </source>
</evidence>
<reference evidence="9 10" key="2">
    <citation type="submission" date="2024-09" db="EMBL/GenBank/DDBJ databases">
        <title>Draft genome sequence of Candidatus Magnetaquicoccaceae bacterium FCR-1.</title>
        <authorList>
            <person name="Shimoshige H."/>
            <person name="Shimamura S."/>
            <person name="Taoka A."/>
            <person name="Kobayashi H."/>
            <person name="Maekawa T."/>
        </authorList>
    </citation>
    <scope>NUCLEOTIDE SEQUENCE [LARGE SCALE GENOMIC DNA]</scope>
    <source>
        <strain evidence="9 10">FCR-1</strain>
    </source>
</reference>
<evidence type="ECO:0000256" key="2">
    <source>
        <dbReference type="ARBA" id="ARBA00022660"/>
    </source>
</evidence>
<evidence type="ECO:0000313" key="10">
    <source>
        <dbReference type="Proteomes" id="UP001628193"/>
    </source>
</evidence>